<dbReference type="InterPro" id="IPR011577">
    <property type="entry name" value="Cyt_b561_bac/Ni-Hgenase"/>
</dbReference>
<dbReference type="InterPro" id="IPR016174">
    <property type="entry name" value="Di-haem_cyt_TM"/>
</dbReference>
<protein>
    <submittedName>
        <fullName evidence="8">Cytochrome b/b6 domain-containing protein</fullName>
    </submittedName>
</protein>
<dbReference type="InterPro" id="IPR051542">
    <property type="entry name" value="Hydrogenase_cytochrome"/>
</dbReference>
<dbReference type="SUPFAM" id="SSF81342">
    <property type="entry name" value="Transmembrane di-heme cytochromes"/>
    <property type="match status" value="1"/>
</dbReference>
<feature type="domain" description="Cytochrome b561 bacterial/Ni-hydrogenase" evidence="7">
    <location>
        <begin position="6"/>
        <end position="176"/>
    </location>
</feature>
<keyword evidence="2" id="KW-1003">Cell membrane</keyword>
<evidence type="ECO:0000256" key="6">
    <source>
        <dbReference type="SAM" id="Phobius"/>
    </source>
</evidence>
<dbReference type="RefSeq" id="WP_348387315.1">
    <property type="nucleotide sequence ID" value="NZ_CP134146.1"/>
</dbReference>
<proteinExistence type="predicted"/>
<dbReference type="EMBL" id="CP134146">
    <property type="protein sequence ID" value="WNC68158.1"/>
    <property type="molecule type" value="Genomic_DNA"/>
</dbReference>
<sequence length="216" mass="24262">MQTVKVWDNFTRIYHLSQLILLALLWYTGENAEFEWHFICGFTLAGLWLTRLAWGFIGSDTSKFIHFVKTPISVLKAWKSNSIATPHHGHNPVGGYMVMFLLFCLGMQLITGLFASDDVLAEGPLYMSVSESFAETMDSLHHQTFNVLLVLVGLHALAGILHVLRGDNVILAIFTGKKKTKQSVEPLKLKSAMFPLAIWTVFSYVIYSWGMTAASF</sequence>
<accession>A0ABY9TIW2</accession>
<evidence type="ECO:0000256" key="4">
    <source>
        <dbReference type="ARBA" id="ARBA00022989"/>
    </source>
</evidence>
<feature type="transmembrane region" description="Helical" evidence="6">
    <location>
        <begin position="12"/>
        <end position="28"/>
    </location>
</feature>
<name>A0ABY9TIW2_9GAMM</name>
<evidence type="ECO:0000256" key="2">
    <source>
        <dbReference type="ARBA" id="ARBA00022475"/>
    </source>
</evidence>
<feature type="transmembrane region" description="Helical" evidence="6">
    <location>
        <begin position="93"/>
        <end position="115"/>
    </location>
</feature>
<gene>
    <name evidence="8" type="ORF">RI845_16730</name>
</gene>
<keyword evidence="3 6" id="KW-0812">Transmembrane</keyword>
<evidence type="ECO:0000256" key="1">
    <source>
        <dbReference type="ARBA" id="ARBA00004651"/>
    </source>
</evidence>
<dbReference type="PANTHER" id="PTHR30485:SF2">
    <property type="entry name" value="BLL0597 PROTEIN"/>
    <property type="match status" value="1"/>
</dbReference>
<keyword evidence="5 6" id="KW-0472">Membrane</keyword>
<dbReference type="Proteomes" id="UP001248581">
    <property type="component" value="Chromosome"/>
</dbReference>
<dbReference type="PANTHER" id="PTHR30485">
    <property type="entry name" value="NI/FE-HYDROGENASE 1 B-TYPE CYTOCHROME SUBUNIT"/>
    <property type="match status" value="1"/>
</dbReference>
<evidence type="ECO:0000256" key="3">
    <source>
        <dbReference type="ARBA" id="ARBA00022692"/>
    </source>
</evidence>
<comment type="subcellular location">
    <subcellularLocation>
        <location evidence="1">Cell membrane</location>
        <topology evidence="1">Multi-pass membrane protein</topology>
    </subcellularLocation>
</comment>
<evidence type="ECO:0000313" key="9">
    <source>
        <dbReference type="Proteomes" id="UP001248581"/>
    </source>
</evidence>
<evidence type="ECO:0000256" key="5">
    <source>
        <dbReference type="ARBA" id="ARBA00023136"/>
    </source>
</evidence>
<feature type="transmembrane region" description="Helical" evidence="6">
    <location>
        <begin position="187"/>
        <end position="207"/>
    </location>
</feature>
<keyword evidence="9" id="KW-1185">Reference proteome</keyword>
<dbReference type="Pfam" id="PF01292">
    <property type="entry name" value="Ni_hydr_CYTB"/>
    <property type="match status" value="1"/>
</dbReference>
<keyword evidence="4 6" id="KW-1133">Transmembrane helix</keyword>
<reference evidence="9" key="1">
    <citation type="submission" date="2023-09" db="EMBL/GenBank/DDBJ databases">
        <authorList>
            <person name="Li S."/>
            <person name="Li X."/>
            <person name="Zhang C."/>
            <person name="Zhao Z."/>
        </authorList>
    </citation>
    <scope>NUCLEOTIDE SEQUENCE [LARGE SCALE GENOMIC DNA]</scope>
    <source>
        <strain evidence="9">SQ345</strain>
    </source>
</reference>
<organism evidence="8 9">
    <name type="scientific">Thalassotalea nanhaiensis</name>
    <dbReference type="NCBI Taxonomy" id="3065648"/>
    <lineage>
        <taxon>Bacteria</taxon>
        <taxon>Pseudomonadati</taxon>
        <taxon>Pseudomonadota</taxon>
        <taxon>Gammaproteobacteria</taxon>
        <taxon>Alteromonadales</taxon>
        <taxon>Colwelliaceae</taxon>
        <taxon>Thalassotalea</taxon>
    </lineage>
</organism>
<feature type="transmembrane region" description="Helical" evidence="6">
    <location>
        <begin position="34"/>
        <end position="54"/>
    </location>
</feature>
<evidence type="ECO:0000259" key="7">
    <source>
        <dbReference type="Pfam" id="PF01292"/>
    </source>
</evidence>
<dbReference type="Gene3D" id="1.20.950.20">
    <property type="entry name" value="Transmembrane di-heme cytochromes, Chain C"/>
    <property type="match status" value="1"/>
</dbReference>
<feature type="transmembrane region" description="Helical" evidence="6">
    <location>
        <begin position="145"/>
        <end position="166"/>
    </location>
</feature>
<evidence type="ECO:0000313" key="8">
    <source>
        <dbReference type="EMBL" id="WNC68158.1"/>
    </source>
</evidence>